<dbReference type="Pfam" id="PF00132">
    <property type="entry name" value="Hexapep"/>
    <property type="match status" value="1"/>
</dbReference>
<dbReference type="Gene3D" id="2.160.10.10">
    <property type="entry name" value="Hexapeptide repeat proteins"/>
    <property type="match status" value="1"/>
</dbReference>
<keyword evidence="2" id="KW-0808">Transferase</keyword>
<evidence type="ECO:0000256" key="2">
    <source>
        <dbReference type="ARBA" id="ARBA00022679"/>
    </source>
</evidence>
<gene>
    <name evidence="5" type="ORF">OMW55_06810</name>
</gene>
<dbReference type="SUPFAM" id="SSF51161">
    <property type="entry name" value="Trimeric LpxA-like enzymes"/>
    <property type="match status" value="1"/>
</dbReference>
<evidence type="ECO:0000256" key="1">
    <source>
        <dbReference type="ARBA" id="ARBA00007274"/>
    </source>
</evidence>
<dbReference type="InterPro" id="IPR018357">
    <property type="entry name" value="Hexapep_transf_CS"/>
</dbReference>
<evidence type="ECO:0000256" key="4">
    <source>
        <dbReference type="ARBA" id="ARBA00023315"/>
    </source>
</evidence>
<name>A0ABT3JEK8_9SPHN</name>
<comment type="similarity">
    <text evidence="1">Belongs to the transferase hexapeptide repeat family.</text>
</comment>
<evidence type="ECO:0000256" key="3">
    <source>
        <dbReference type="ARBA" id="ARBA00022737"/>
    </source>
</evidence>
<dbReference type="Proteomes" id="UP001526246">
    <property type="component" value="Unassembled WGS sequence"/>
</dbReference>
<keyword evidence="6" id="KW-1185">Reference proteome</keyword>
<keyword evidence="4" id="KW-0012">Acyltransferase</keyword>
<dbReference type="EMBL" id="JAPDOB010000001">
    <property type="protein sequence ID" value="MCW3797511.1"/>
    <property type="molecule type" value="Genomic_DNA"/>
</dbReference>
<accession>A0ABT3JEK8</accession>
<evidence type="ECO:0000313" key="5">
    <source>
        <dbReference type="EMBL" id="MCW3797511.1"/>
    </source>
</evidence>
<evidence type="ECO:0000313" key="6">
    <source>
        <dbReference type="Proteomes" id="UP001526246"/>
    </source>
</evidence>
<dbReference type="InterPro" id="IPR050179">
    <property type="entry name" value="Trans_hexapeptide_repeat"/>
</dbReference>
<dbReference type="InterPro" id="IPR001451">
    <property type="entry name" value="Hexapep"/>
</dbReference>
<dbReference type="PROSITE" id="PS00101">
    <property type="entry name" value="HEXAPEP_TRANSFERASES"/>
    <property type="match status" value="1"/>
</dbReference>
<dbReference type="InterPro" id="IPR011004">
    <property type="entry name" value="Trimer_LpxA-like_sf"/>
</dbReference>
<sequence>MRPAEFERTRVCRGASIGAGAVILPGLTIGEGAMIGAGAVVTHDVPAGETWVGNPARRIGGSATGENGY</sequence>
<comment type="caution">
    <text evidence="5">The sequence shown here is derived from an EMBL/GenBank/DDBJ whole genome shotgun (WGS) entry which is preliminary data.</text>
</comment>
<organism evidence="5 6">
    <name type="scientific">Sphingomonas arvum</name>
    <dbReference type="NCBI Taxonomy" id="2992113"/>
    <lineage>
        <taxon>Bacteria</taxon>
        <taxon>Pseudomonadati</taxon>
        <taxon>Pseudomonadota</taxon>
        <taxon>Alphaproteobacteria</taxon>
        <taxon>Sphingomonadales</taxon>
        <taxon>Sphingomonadaceae</taxon>
        <taxon>Sphingomonas</taxon>
    </lineage>
</organism>
<reference evidence="5 6" key="1">
    <citation type="submission" date="2022-10" db="EMBL/GenBank/DDBJ databases">
        <title>Sphingomonas sp.</title>
        <authorList>
            <person name="Jin C."/>
        </authorList>
    </citation>
    <scope>NUCLEOTIDE SEQUENCE [LARGE SCALE GENOMIC DNA]</scope>
    <source>
        <strain evidence="5 6">BN140010</strain>
    </source>
</reference>
<proteinExistence type="inferred from homology"/>
<dbReference type="PANTHER" id="PTHR43300">
    <property type="entry name" value="ACETYLTRANSFERASE"/>
    <property type="match status" value="1"/>
</dbReference>
<keyword evidence="3" id="KW-0677">Repeat</keyword>
<protein>
    <recommendedName>
        <fullName evidence="7">N-acetyltransferase</fullName>
    </recommendedName>
</protein>
<evidence type="ECO:0008006" key="7">
    <source>
        <dbReference type="Google" id="ProtNLM"/>
    </source>
</evidence>
<dbReference type="PANTHER" id="PTHR43300:SF4">
    <property type="entry name" value="ACYL-[ACYL-CARRIER-PROTEIN]--UDP-N-ACETYLGLUCOSAMINE O-ACYLTRANSFERASE"/>
    <property type="match status" value="1"/>
</dbReference>